<dbReference type="STRING" id="265072.Mfla_0832"/>
<dbReference type="RefSeq" id="WP_011479197.1">
    <property type="nucleotide sequence ID" value="NC_007947.1"/>
</dbReference>
<organism evidence="2 3">
    <name type="scientific">Methylobacillus flagellatus (strain ATCC 51484 / DSM 6875 / VKM B-1610 / KT)</name>
    <dbReference type="NCBI Taxonomy" id="265072"/>
    <lineage>
        <taxon>Bacteria</taxon>
        <taxon>Pseudomonadati</taxon>
        <taxon>Pseudomonadota</taxon>
        <taxon>Betaproteobacteria</taxon>
        <taxon>Nitrosomonadales</taxon>
        <taxon>Methylophilaceae</taxon>
        <taxon>Methylobacillus</taxon>
    </lineage>
</organism>
<proteinExistence type="predicted"/>
<dbReference type="KEGG" id="mfa:Mfla_0976"/>
<dbReference type="EMBL" id="CP000284">
    <property type="protein sequence ID" value="ABE49244.1"/>
    <property type="molecule type" value="Genomic_DNA"/>
</dbReference>
<evidence type="ECO:0000313" key="2">
    <source>
        <dbReference type="EMBL" id="ABE49244.1"/>
    </source>
</evidence>
<dbReference type="Proteomes" id="UP000002440">
    <property type="component" value="Chromosome"/>
</dbReference>
<accession>Q1H2P3</accession>
<gene>
    <name evidence="1" type="ordered locus">Mfla_0832</name>
    <name evidence="2" type="ordered locus">Mfla_0976</name>
</gene>
<dbReference type="KEGG" id="mfa:Mfla_0832"/>
<dbReference type="AlphaFoldDB" id="Q1H2P3"/>
<keyword evidence="3" id="KW-1185">Reference proteome</keyword>
<dbReference type="HOGENOM" id="CLU_2382804_0_0_4"/>
<evidence type="ECO:0000313" key="1">
    <source>
        <dbReference type="EMBL" id="ABE49100.1"/>
    </source>
</evidence>
<protein>
    <submittedName>
        <fullName evidence="2">Uncharacterized protein</fullName>
    </submittedName>
</protein>
<reference evidence="2 3" key="1">
    <citation type="submission" date="2006-03" db="EMBL/GenBank/DDBJ databases">
        <title>Complete sequence of Methylobacillus flagellatus KT.</title>
        <authorList>
            <consortium name="US DOE Joint Genome Institute"/>
            <person name="Copeland A."/>
            <person name="Lucas S."/>
            <person name="Lapidus A."/>
            <person name="Barry K."/>
            <person name="Detter J.C."/>
            <person name="Glavina del Rio T."/>
            <person name="Hammon N."/>
            <person name="Israni S."/>
            <person name="Dalin E."/>
            <person name="Tice H."/>
            <person name="Pitluck S."/>
            <person name="Brettin T."/>
            <person name="Bruce D."/>
            <person name="Han C."/>
            <person name="Tapia R."/>
            <person name="Saunders E."/>
            <person name="Gilna P."/>
            <person name="Schmutz J."/>
            <person name="Larimer F."/>
            <person name="Land M."/>
            <person name="Kyrpides N."/>
            <person name="Anderson I."/>
            <person name="Richardson P."/>
        </authorList>
    </citation>
    <scope>NUCLEOTIDE SEQUENCE [LARGE SCALE GENOMIC DNA]</scope>
    <source>
        <strain evidence="2">KT</strain>
        <strain evidence="3">KT / ATCC 51484 / DSM 6875</strain>
    </source>
</reference>
<evidence type="ECO:0000313" key="3">
    <source>
        <dbReference type="Proteomes" id="UP000002440"/>
    </source>
</evidence>
<dbReference type="EMBL" id="CP000284">
    <property type="protein sequence ID" value="ABE49100.1"/>
    <property type="molecule type" value="Genomic_DNA"/>
</dbReference>
<name>Q1H2P3_METFK</name>
<sequence>MFIKAGTLVNVCEGSKAGRFGRVRDVRICDQTHVVLVFVELWDVRDGSGQLHLFEPTQLKGRRYNEAELIAFSELLNDPLFWGIEPPKGARVAA</sequence>